<evidence type="ECO:0000313" key="2">
    <source>
        <dbReference type="Proteomes" id="UP000006044"/>
    </source>
</evidence>
<sequence length="599" mass="65532">MKYFMFLLVSTMVVFTSCKDDDEPNGGGGTAGNSAISELAVTPNADVKYGDEVTLTAKFADEKGLRQYMISVSNANGAFYETTKMLTGKTYDMNEKIALPLPKNAVAGDLTISVTVKNSSNELSTEEVGIKGVTLPTFDALYLALDNNLVYTMEKDGNVFSVEDFIPAGATGKIYANSNKTGMSWGMEGDEIIALGKDNIVFGGEEEAYFKISFNAVSFELTLGNAQNWSPISESLYIFGTISGHWDDNDAPDNGIWIERSKTKMQGYQNGNRKYWAWTPPSDGTGSVETDMWGAIVAGQFYFKEGGKDNFLTFANRQLTLGAEDKAASFSITLGGAFSMKVFKEGEEYTKVELSDGTRTLAYTNEGIYINGALAPSAISFCGSSLALIDGEYFSYEGLAQLTKDQTVTAEGVDLSMAYCDHDVFTGAGNPTWKMIAPTGEYLIRLDAFSGTVYVMNNVGYPDVIYMDGWCWNRFMGIERGSWNEKTRLTLYRTSPTANTYQAIATVLPWGGDVSFWAAPYTAEEYGKYCISAKYFDGVTPAGDSGLLLPVPTEETYYKIVVDLKDGFTIDKENLDGNYYTIVPANGKKFTVTFTPTTL</sequence>
<dbReference type="PROSITE" id="PS51257">
    <property type="entry name" value="PROKAR_LIPOPROTEIN"/>
    <property type="match status" value="1"/>
</dbReference>
<dbReference type="AlphaFoldDB" id="K0XBI3"/>
<accession>K0XBI3</accession>
<dbReference type="eggNOG" id="ENOG5033QCM">
    <property type="taxonomic scope" value="Bacteria"/>
</dbReference>
<dbReference type="STRING" id="742726.HMPREF9448_00869"/>
<comment type="caution">
    <text evidence="1">The sequence shown here is derived from an EMBL/GenBank/DDBJ whole genome shotgun (WGS) entry which is preliminary data.</text>
</comment>
<gene>
    <name evidence="1" type="ORF">HMPREF9448_00869</name>
</gene>
<organism evidence="1 2">
    <name type="scientific">Barnesiella intestinihominis YIT 11860</name>
    <dbReference type="NCBI Taxonomy" id="742726"/>
    <lineage>
        <taxon>Bacteria</taxon>
        <taxon>Pseudomonadati</taxon>
        <taxon>Bacteroidota</taxon>
        <taxon>Bacteroidia</taxon>
        <taxon>Bacteroidales</taxon>
        <taxon>Barnesiellaceae</taxon>
        <taxon>Barnesiella</taxon>
    </lineage>
</organism>
<reference evidence="1 2" key="1">
    <citation type="submission" date="2012-08" db="EMBL/GenBank/DDBJ databases">
        <title>The Genome Sequence of Barnesiella intestinihominis YIT 11860.</title>
        <authorList>
            <consortium name="The Broad Institute Genome Sequencing Platform"/>
            <person name="Earl A."/>
            <person name="Ward D."/>
            <person name="Feldgarden M."/>
            <person name="Gevers D."/>
            <person name="Morotomi M."/>
            <person name="Walker B."/>
            <person name="Young S.K."/>
            <person name="Zeng Q."/>
            <person name="Gargeya S."/>
            <person name="Fitzgerald M."/>
            <person name="Haas B."/>
            <person name="Abouelleil A."/>
            <person name="Alvarado L."/>
            <person name="Arachchi H.M."/>
            <person name="Berlin A.M."/>
            <person name="Chapman S.B."/>
            <person name="Goldberg J."/>
            <person name="Griggs A."/>
            <person name="Gujja S."/>
            <person name="Hansen M."/>
            <person name="Howarth C."/>
            <person name="Imamovic A."/>
            <person name="Larimer J."/>
            <person name="McCowen C."/>
            <person name="Montmayeur A."/>
            <person name="Murphy C."/>
            <person name="Neiman D."/>
            <person name="Pearson M."/>
            <person name="Priest M."/>
            <person name="Roberts A."/>
            <person name="Saif S."/>
            <person name="Shea T."/>
            <person name="Sisk P."/>
            <person name="Sykes S."/>
            <person name="Wortman J."/>
            <person name="Nusbaum C."/>
            <person name="Birren B."/>
        </authorList>
    </citation>
    <scope>NUCLEOTIDE SEQUENCE [LARGE SCALE GENOMIC DNA]</scope>
    <source>
        <strain evidence="1 2">YIT 11860</strain>
    </source>
</reference>
<name>K0XBI3_9BACT</name>
<dbReference type="EMBL" id="ADLE01000007">
    <property type="protein sequence ID" value="EJZ65139.1"/>
    <property type="molecule type" value="Genomic_DNA"/>
</dbReference>
<dbReference type="Proteomes" id="UP000006044">
    <property type="component" value="Unassembled WGS sequence"/>
</dbReference>
<evidence type="ECO:0000313" key="1">
    <source>
        <dbReference type="EMBL" id="EJZ65139.1"/>
    </source>
</evidence>
<dbReference type="HOGENOM" id="CLU_463573_0_0_10"/>
<keyword evidence="2" id="KW-1185">Reference proteome</keyword>
<protein>
    <submittedName>
        <fullName evidence="1">Uncharacterized protein</fullName>
    </submittedName>
</protein>
<proteinExistence type="predicted"/>